<evidence type="ECO:0000313" key="2">
    <source>
        <dbReference type="EMBL" id="MBA4692875.1"/>
    </source>
</evidence>
<evidence type="ECO:0000256" key="1">
    <source>
        <dbReference type="SAM" id="Phobius"/>
    </source>
</evidence>
<comment type="caution">
    <text evidence="2">The sequence shown here is derived from an EMBL/GenBank/DDBJ whole genome shotgun (WGS) entry which is preliminary data.</text>
</comment>
<name>A0A838Y223_9GAMM</name>
<accession>A0A838Y223</accession>
<dbReference type="Pfam" id="PF09656">
    <property type="entry name" value="PGPGW"/>
    <property type="match status" value="1"/>
</dbReference>
<dbReference type="AlphaFoldDB" id="A0A838Y223"/>
<evidence type="ECO:0008006" key="4">
    <source>
        <dbReference type="Google" id="ProtNLM"/>
    </source>
</evidence>
<protein>
    <recommendedName>
        <fullName evidence="4">Transmembrane protein (PGPGW)</fullName>
    </recommendedName>
</protein>
<keyword evidence="1" id="KW-0812">Transmembrane</keyword>
<feature type="transmembrane region" description="Helical" evidence="1">
    <location>
        <begin position="17"/>
        <end position="43"/>
    </location>
</feature>
<dbReference type="Proteomes" id="UP000551848">
    <property type="component" value="Unassembled WGS sequence"/>
</dbReference>
<proteinExistence type="predicted"/>
<organism evidence="2 3">
    <name type="scientific">SAR86 cluster bacterium</name>
    <dbReference type="NCBI Taxonomy" id="2030880"/>
    <lineage>
        <taxon>Bacteria</taxon>
        <taxon>Pseudomonadati</taxon>
        <taxon>Pseudomonadota</taxon>
        <taxon>Gammaproteobacteria</taxon>
        <taxon>SAR86 cluster</taxon>
    </lineage>
</organism>
<sequence>MNLVHSFIQWFANHPEVLIGMGISSIFIFLISILGISWFIAQIPEDYFLRSKRQPSKWREQKPILRFVVMFGKNLIGLSLIIGGLLMLVLPGQGLLTIVTGLLLVNYPGKYKLEQKLSSMPSIFRALNWIRLKAKKPPLQRKAP</sequence>
<dbReference type="InterPro" id="IPR019099">
    <property type="entry name" value="Uncharacterised_PGPGW_TM"/>
</dbReference>
<keyword evidence="1" id="KW-0472">Membrane</keyword>
<feature type="transmembrane region" description="Helical" evidence="1">
    <location>
        <begin position="88"/>
        <end position="107"/>
    </location>
</feature>
<keyword evidence="1" id="KW-1133">Transmembrane helix</keyword>
<evidence type="ECO:0000313" key="3">
    <source>
        <dbReference type="Proteomes" id="UP000551848"/>
    </source>
</evidence>
<reference evidence="2 3" key="1">
    <citation type="submission" date="2020-06" db="EMBL/GenBank/DDBJ databases">
        <title>Dysbiosis in marine aquaculture revealed through microbiome analysis: reverse ecology for environmental sustainability.</title>
        <authorList>
            <person name="Haro-Moreno J.M."/>
            <person name="Coutinho F.H."/>
            <person name="Zaragoza-Solas A."/>
            <person name="Picazo A."/>
            <person name="Almagro-Moreno S."/>
            <person name="Lopez-Perez M."/>
        </authorList>
    </citation>
    <scope>NUCLEOTIDE SEQUENCE [LARGE SCALE GENOMIC DNA]</scope>
    <source>
        <strain evidence="2">MCMED-G41</strain>
    </source>
</reference>
<feature type="transmembrane region" description="Helical" evidence="1">
    <location>
        <begin position="64"/>
        <end position="82"/>
    </location>
</feature>
<dbReference type="EMBL" id="JACETL010000051">
    <property type="protein sequence ID" value="MBA4692875.1"/>
    <property type="molecule type" value="Genomic_DNA"/>
</dbReference>
<gene>
    <name evidence="2" type="ORF">H2072_03925</name>
</gene>